<evidence type="ECO:0000256" key="1">
    <source>
        <dbReference type="ARBA" id="ARBA00006484"/>
    </source>
</evidence>
<comment type="caution">
    <text evidence="5">The sequence shown here is derived from an EMBL/GenBank/DDBJ whole genome shotgun (WGS) entry which is preliminary data.</text>
</comment>
<dbReference type="PANTHER" id="PTHR44196">
    <property type="entry name" value="DEHYDROGENASE/REDUCTASE SDR FAMILY MEMBER 7B"/>
    <property type="match status" value="1"/>
</dbReference>
<protein>
    <submittedName>
        <fullName evidence="5">Short-chain dehydrogenasereductase</fullName>
        <ecNumber evidence="5">1.1.1.100</ecNumber>
    </submittedName>
</protein>
<dbReference type="GO" id="GO:0004316">
    <property type="term" value="F:3-oxoacyl-[acyl-carrier-protein] reductase (NADPH) activity"/>
    <property type="evidence" value="ECO:0007669"/>
    <property type="project" value="UniProtKB-EC"/>
</dbReference>
<sequence>MRDWASKRYWIVGASEGLGRALCERLSAAGAELVLSARNEERLETLAARLPAPARAVRVDVSDSRDVARAAGAAGEIDGLVYAAGVYWPQAARDWTPEEVTAMCDINFTGAARVLGEVVPGMVARGHGHVVLTGSLSGFRGLPGSIGYSASKAGVMHLAECLRADLNGTGVEVQLVNPGFVRTRLTDKNDFRMPMIMEPEAAAREIFEHMCSGGFSKSFPRSFGALFQLSRFVPAPLYYRLFGRG</sequence>
<organism evidence="5 6">
    <name type="scientific">Profundibacterium mesophilum KAUST100406-0324</name>
    <dbReference type="NCBI Taxonomy" id="1037889"/>
    <lineage>
        <taxon>Bacteria</taxon>
        <taxon>Pseudomonadati</taxon>
        <taxon>Pseudomonadota</taxon>
        <taxon>Alphaproteobacteria</taxon>
        <taxon>Rhodobacterales</taxon>
        <taxon>Roseobacteraceae</taxon>
        <taxon>Profundibacterium</taxon>
    </lineage>
</organism>
<dbReference type="Pfam" id="PF00106">
    <property type="entry name" value="adh_short"/>
    <property type="match status" value="1"/>
</dbReference>
<dbReference type="SUPFAM" id="SSF51735">
    <property type="entry name" value="NAD(P)-binding Rossmann-fold domains"/>
    <property type="match status" value="1"/>
</dbReference>
<dbReference type="EMBL" id="APKE01000014">
    <property type="protein sequence ID" value="KAF0676587.1"/>
    <property type="molecule type" value="Genomic_DNA"/>
</dbReference>
<reference evidence="5" key="1">
    <citation type="submission" date="2013-03" db="EMBL/GenBank/DDBJ databases">
        <title>Genome Sequence of the Profundibacterium mesophilum strain KAUST100406-0324T from Red Sea, a novel genus in the family Rhodobacteraceae.</title>
        <authorList>
            <person name="Essack M."/>
            <person name="Alam I."/>
            <person name="Lafi F."/>
            <person name="Alawi W."/>
            <person name="Kamanu F."/>
            <person name="Al-Suwailem A."/>
            <person name="Lee O.O."/>
            <person name="Xu Y."/>
            <person name="Bajic V."/>
            <person name="Qian P.-Y."/>
            <person name="Archer J."/>
        </authorList>
    </citation>
    <scope>NUCLEOTIDE SEQUENCE</scope>
    <source>
        <strain evidence="5">KAUST100406-0324</strain>
    </source>
</reference>
<dbReference type="PANTHER" id="PTHR44196:SF1">
    <property type="entry name" value="DEHYDROGENASE_REDUCTASE SDR FAMILY MEMBER 7B"/>
    <property type="match status" value="1"/>
</dbReference>
<dbReference type="Proteomes" id="UP000698242">
    <property type="component" value="Unassembled WGS sequence"/>
</dbReference>
<dbReference type="PROSITE" id="PS00061">
    <property type="entry name" value="ADH_SHORT"/>
    <property type="match status" value="1"/>
</dbReference>
<dbReference type="SMART" id="SM00822">
    <property type="entry name" value="PKS_KR"/>
    <property type="match status" value="1"/>
</dbReference>
<dbReference type="InterPro" id="IPR002347">
    <property type="entry name" value="SDR_fam"/>
</dbReference>
<dbReference type="OrthoDB" id="335726at2"/>
<feature type="domain" description="Ketoreductase" evidence="4">
    <location>
        <begin position="7"/>
        <end position="184"/>
    </location>
</feature>
<evidence type="ECO:0000313" key="5">
    <source>
        <dbReference type="EMBL" id="KAF0676587.1"/>
    </source>
</evidence>
<evidence type="ECO:0000256" key="2">
    <source>
        <dbReference type="ARBA" id="ARBA00023002"/>
    </source>
</evidence>
<dbReference type="InterPro" id="IPR020904">
    <property type="entry name" value="Sc_DH/Rdtase_CS"/>
</dbReference>
<dbReference type="GO" id="GO:0016020">
    <property type="term" value="C:membrane"/>
    <property type="evidence" value="ECO:0007669"/>
    <property type="project" value="TreeGrafter"/>
</dbReference>
<dbReference type="PRINTS" id="PR00080">
    <property type="entry name" value="SDRFAMILY"/>
</dbReference>
<dbReference type="InterPro" id="IPR057326">
    <property type="entry name" value="KR_dom"/>
</dbReference>
<accession>A0A921TDU5</accession>
<keyword evidence="6" id="KW-1185">Reference proteome</keyword>
<keyword evidence="2 5" id="KW-0560">Oxidoreductase</keyword>
<dbReference type="Gene3D" id="3.40.50.720">
    <property type="entry name" value="NAD(P)-binding Rossmann-like Domain"/>
    <property type="match status" value="1"/>
</dbReference>
<dbReference type="PRINTS" id="PR00081">
    <property type="entry name" value="GDHRDH"/>
</dbReference>
<evidence type="ECO:0000259" key="4">
    <source>
        <dbReference type="SMART" id="SM00822"/>
    </source>
</evidence>
<gene>
    <name evidence="5" type="ORF">PMES_01319</name>
</gene>
<dbReference type="InterPro" id="IPR036291">
    <property type="entry name" value="NAD(P)-bd_dom_sf"/>
</dbReference>
<dbReference type="EC" id="1.1.1.100" evidence="5"/>
<evidence type="ECO:0000313" key="6">
    <source>
        <dbReference type="Proteomes" id="UP000698242"/>
    </source>
</evidence>
<comment type="similarity">
    <text evidence="1 3">Belongs to the short-chain dehydrogenases/reductases (SDR) family.</text>
</comment>
<dbReference type="RefSeq" id="WP_159964708.1">
    <property type="nucleotide sequence ID" value="NZ_APKE01000014.1"/>
</dbReference>
<dbReference type="AlphaFoldDB" id="A0A921TDU5"/>
<name>A0A921TDU5_9RHOB</name>
<evidence type="ECO:0000256" key="3">
    <source>
        <dbReference type="RuleBase" id="RU000363"/>
    </source>
</evidence>
<proteinExistence type="inferred from homology"/>